<dbReference type="EMBL" id="KI894021">
    <property type="protein sequence ID" value="OCF25136.1"/>
    <property type="molecule type" value="Genomic_DNA"/>
</dbReference>
<reference evidence="4" key="1">
    <citation type="submission" date="2013-07" db="EMBL/GenBank/DDBJ databases">
        <title>The Genome Sequence of Cryptococcus bestiolae CBS10118.</title>
        <authorList>
            <consortium name="The Broad Institute Genome Sequencing Platform"/>
            <person name="Cuomo C."/>
            <person name="Litvintseva A."/>
            <person name="Chen Y."/>
            <person name="Heitman J."/>
            <person name="Sun S."/>
            <person name="Springer D."/>
            <person name="Dromer F."/>
            <person name="Young S.K."/>
            <person name="Zeng Q."/>
            <person name="Gargeya S."/>
            <person name="Fitzgerald M."/>
            <person name="Abouelleil A."/>
            <person name="Alvarado L."/>
            <person name="Berlin A.M."/>
            <person name="Chapman S.B."/>
            <person name="Dewar J."/>
            <person name="Goldberg J."/>
            <person name="Griggs A."/>
            <person name="Gujja S."/>
            <person name="Hansen M."/>
            <person name="Howarth C."/>
            <person name="Imamovic A."/>
            <person name="Larimer J."/>
            <person name="McCowan C."/>
            <person name="Murphy C."/>
            <person name="Pearson M."/>
            <person name="Priest M."/>
            <person name="Roberts A."/>
            <person name="Saif S."/>
            <person name="Shea T."/>
            <person name="Sykes S."/>
            <person name="Wortman J."/>
            <person name="Nusbaum C."/>
            <person name="Birren B."/>
        </authorList>
    </citation>
    <scope>NUCLEOTIDE SEQUENCE [LARGE SCALE GENOMIC DNA]</scope>
    <source>
        <strain evidence="4">CBS 10118</strain>
    </source>
</reference>
<dbReference type="VEuPathDB" id="FungiDB:I302_04946"/>
<evidence type="ECO:0000256" key="1">
    <source>
        <dbReference type="SAM" id="MobiDB-lite"/>
    </source>
</evidence>
<organism evidence="4">
    <name type="scientific">Kwoniella bestiolae CBS 10118</name>
    <dbReference type="NCBI Taxonomy" id="1296100"/>
    <lineage>
        <taxon>Eukaryota</taxon>
        <taxon>Fungi</taxon>
        <taxon>Dikarya</taxon>
        <taxon>Basidiomycota</taxon>
        <taxon>Agaricomycotina</taxon>
        <taxon>Tremellomycetes</taxon>
        <taxon>Tremellales</taxon>
        <taxon>Cryptococcaceae</taxon>
        <taxon>Kwoniella</taxon>
    </lineage>
</organism>
<name>A0A1B9G289_9TREE</name>
<keyword evidence="2" id="KW-0732">Signal</keyword>
<gene>
    <name evidence="4" type="ORF">I302_04946</name>
    <name evidence="5" type="ORF">I302_105824</name>
</gene>
<feature type="compositionally biased region" description="Basic and acidic residues" evidence="1">
    <location>
        <begin position="109"/>
        <end position="123"/>
    </location>
</feature>
<reference evidence="5" key="4">
    <citation type="submission" date="2024-02" db="EMBL/GenBank/DDBJ databases">
        <title>Comparative genomics of Cryptococcus and Kwoniella reveals pathogenesis evolution and contrasting modes of karyotype evolution via chromosome fusion or intercentromeric recombination.</title>
        <authorList>
            <person name="Coelho M.A."/>
            <person name="David-Palma M."/>
            <person name="Shea T."/>
            <person name="Bowers K."/>
            <person name="McGinley-Smith S."/>
            <person name="Mohammad A.W."/>
            <person name="Gnirke A."/>
            <person name="Yurkov A.M."/>
            <person name="Nowrousian M."/>
            <person name="Sun S."/>
            <person name="Cuomo C.A."/>
            <person name="Heitman J."/>
        </authorList>
    </citation>
    <scope>NUCLEOTIDE SEQUENCE</scope>
    <source>
        <strain evidence="5">CBS 10118</strain>
    </source>
</reference>
<protein>
    <recommendedName>
        <fullName evidence="3">F-box domain-containing protein</fullName>
    </recommendedName>
</protein>
<feature type="region of interest" description="Disordered" evidence="1">
    <location>
        <begin position="102"/>
        <end position="123"/>
    </location>
</feature>
<dbReference type="AlphaFoldDB" id="A0A1B9G289"/>
<reference evidence="4" key="3">
    <citation type="submission" date="2014-01" db="EMBL/GenBank/DDBJ databases">
        <title>Evolution of pathogenesis and genome organization in the Tremellales.</title>
        <authorList>
            <person name="Cuomo C."/>
            <person name="Litvintseva A."/>
            <person name="Heitman J."/>
            <person name="Chen Y."/>
            <person name="Sun S."/>
            <person name="Springer D."/>
            <person name="Dromer F."/>
            <person name="Young S."/>
            <person name="Zeng Q."/>
            <person name="Chapman S."/>
            <person name="Gujja S."/>
            <person name="Saif S."/>
            <person name="Birren B."/>
        </authorList>
    </citation>
    <scope>NUCLEOTIDE SEQUENCE</scope>
    <source>
        <strain evidence="4">CBS 10118</strain>
    </source>
</reference>
<evidence type="ECO:0000313" key="6">
    <source>
        <dbReference type="Proteomes" id="UP000092730"/>
    </source>
</evidence>
<dbReference type="Pfam" id="PF00646">
    <property type="entry name" value="F-box"/>
    <property type="match status" value="1"/>
</dbReference>
<feature type="compositionally biased region" description="Acidic residues" evidence="1">
    <location>
        <begin position="142"/>
        <end position="151"/>
    </location>
</feature>
<keyword evidence="6" id="KW-1185">Reference proteome</keyword>
<evidence type="ECO:0000313" key="5">
    <source>
        <dbReference type="EMBL" id="WVW83803.1"/>
    </source>
</evidence>
<evidence type="ECO:0000313" key="4">
    <source>
        <dbReference type="EMBL" id="OCF25136.1"/>
    </source>
</evidence>
<dbReference type="GeneID" id="30209345"/>
<dbReference type="OrthoDB" id="10681753at2759"/>
<accession>A0A1B9G289</accession>
<dbReference type="EMBL" id="CP144544">
    <property type="protein sequence ID" value="WVW83803.1"/>
    <property type="molecule type" value="Genomic_DNA"/>
</dbReference>
<feature type="chain" id="PRO_5042334787" description="F-box domain-containing protein" evidence="2">
    <location>
        <begin position="26"/>
        <end position="239"/>
    </location>
</feature>
<evidence type="ECO:0000256" key="2">
    <source>
        <dbReference type="SAM" id="SignalP"/>
    </source>
</evidence>
<reference evidence="5" key="2">
    <citation type="submission" date="2013-07" db="EMBL/GenBank/DDBJ databases">
        <authorList>
            <consortium name="The Broad Institute Genome Sequencing Platform"/>
            <person name="Cuomo C."/>
            <person name="Litvintseva A."/>
            <person name="Chen Y."/>
            <person name="Heitman J."/>
            <person name="Sun S."/>
            <person name="Springer D."/>
            <person name="Dromer F."/>
            <person name="Young S.K."/>
            <person name="Zeng Q."/>
            <person name="Gargeya S."/>
            <person name="Fitzgerald M."/>
            <person name="Abouelleil A."/>
            <person name="Alvarado L."/>
            <person name="Berlin A.M."/>
            <person name="Chapman S.B."/>
            <person name="Dewar J."/>
            <person name="Goldberg J."/>
            <person name="Griggs A."/>
            <person name="Gujja S."/>
            <person name="Hansen M."/>
            <person name="Howarth C."/>
            <person name="Imamovic A."/>
            <person name="Larimer J."/>
            <person name="McCowan C."/>
            <person name="Murphy C."/>
            <person name="Pearson M."/>
            <person name="Priest M."/>
            <person name="Roberts A."/>
            <person name="Saif S."/>
            <person name="Shea T."/>
            <person name="Sykes S."/>
            <person name="Wortman J."/>
            <person name="Nusbaum C."/>
            <person name="Birren B."/>
        </authorList>
    </citation>
    <scope>NUCLEOTIDE SEQUENCE</scope>
    <source>
        <strain evidence="5">CBS 10118</strain>
    </source>
</reference>
<feature type="signal peptide" evidence="2">
    <location>
        <begin position="1"/>
        <end position="25"/>
    </location>
</feature>
<feature type="domain" description="F-box" evidence="3">
    <location>
        <begin position="39"/>
        <end position="77"/>
    </location>
</feature>
<dbReference type="Proteomes" id="UP000092730">
    <property type="component" value="Chromosome 4"/>
</dbReference>
<dbReference type="RefSeq" id="XP_019046206.1">
    <property type="nucleotide sequence ID" value="XM_019191576.1"/>
</dbReference>
<dbReference type="KEGG" id="kbi:30209345"/>
<proteinExistence type="predicted"/>
<dbReference type="InterPro" id="IPR001810">
    <property type="entry name" value="F-box_dom"/>
</dbReference>
<sequence>MLGIVIFRSILHPFLFPLIWYGVELSFLSQCPPCPARTLHLPSEVLKNISSFSDQITLHSLIQVSWRTYDVSSPYLYHRLTITRENAKKVFRGLARSPPSVRTYRKKSSVGDEHKGREGMKDSERDIMDIPFGIFPPGVTMDSEDEDEDQNQEGLKPERSTTTFDYPTRRSHERKALLLSHVRHLTITSLPSKHISEDFKAHRGLLYDKNKRFPFIFDKVDTLIDRSGGVRRTNLAGPP</sequence>
<feature type="region of interest" description="Disordered" evidence="1">
    <location>
        <begin position="137"/>
        <end position="165"/>
    </location>
</feature>
<evidence type="ECO:0000259" key="3">
    <source>
        <dbReference type="Pfam" id="PF00646"/>
    </source>
</evidence>